<dbReference type="OrthoDB" id="9808254at2"/>
<name>A0A921NST7_9RHOB</name>
<dbReference type="PANTHER" id="PTHR36057:SF1">
    <property type="entry name" value="LIPOPROTEIN LIPID ATTACHMENT SITE-LIKE PROTEIN, PUTATIVE (DUF1223)-RELATED"/>
    <property type="match status" value="1"/>
</dbReference>
<dbReference type="AlphaFoldDB" id="A0A921NST7"/>
<dbReference type="EMBL" id="APKE01000035">
    <property type="protein sequence ID" value="KAF0674808.1"/>
    <property type="molecule type" value="Genomic_DNA"/>
</dbReference>
<feature type="chain" id="PRO_5037770935" evidence="1">
    <location>
        <begin position="22"/>
        <end position="233"/>
    </location>
</feature>
<gene>
    <name evidence="2" type="ORF">PMES_02884</name>
</gene>
<protein>
    <submittedName>
        <fullName evidence="2">Secreted protein</fullName>
    </submittedName>
</protein>
<comment type="caution">
    <text evidence="2">The sequence shown here is derived from an EMBL/GenBank/DDBJ whole genome shotgun (WGS) entry which is preliminary data.</text>
</comment>
<dbReference type="SUPFAM" id="SSF52833">
    <property type="entry name" value="Thioredoxin-like"/>
    <property type="match status" value="1"/>
</dbReference>
<evidence type="ECO:0000313" key="2">
    <source>
        <dbReference type="EMBL" id="KAF0674808.1"/>
    </source>
</evidence>
<keyword evidence="3" id="KW-1185">Reference proteome</keyword>
<accession>A0A921NST7</accession>
<organism evidence="2 3">
    <name type="scientific">Profundibacterium mesophilum KAUST100406-0324</name>
    <dbReference type="NCBI Taxonomy" id="1037889"/>
    <lineage>
        <taxon>Bacteria</taxon>
        <taxon>Pseudomonadati</taxon>
        <taxon>Pseudomonadota</taxon>
        <taxon>Alphaproteobacteria</taxon>
        <taxon>Rhodobacterales</taxon>
        <taxon>Roseobacteraceae</taxon>
        <taxon>Profundibacterium</taxon>
    </lineage>
</organism>
<reference evidence="2" key="1">
    <citation type="submission" date="2013-03" db="EMBL/GenBank/DDBJ databases">
        <title>Genome Sequence of the Profundibacterium mesophilum strain KAUST100406-0324T from Red Sea, a novel genus in the family Rhodobacteraceae.</title>
        <authorList>
            <person name="Essack M."/>
            <person name="Alam I."/>
            <person name="Lafi F."/>
            <person name="Alawi W."/>
            <person name="Kamanu F."/>
            <person name="Al-Suwailem A."/>
            <person name="Lee O.O."/>
            <person name="Xu Y."/>
            <person name="Bajic V."/>
            <person name="Qian P.-Y."/>
            <person name="Archer J."/>
        </authorList>
    </citation>
    <scope>NUCLEOTIDE SEQUENCE</scope>
    <source>
        <strain evidence="2">KAUST100406-0324</strain>
    </source>
</reference>
<proteinExistence type="predicted"/>
<dbReference type="PANTHER" id="PTHR36057">
    <property type="match status" value="1"/>
</dbReference>
<dbReference type="Pfam" id="PF06764">
    <property type="entry name" value="DUF1223"/>
    <property type="match status" value="1"/>
</dbReference>
<dbReference type="InterPro" id="IPR036249">
    <property type="entry name" value="Thioredoxin-like_sf"/>
</dbReference>
<dbReference type="RefSeq" id="WP_159966394.1">
    <property type="nucleotide sequence ID" value="NZ_APKE01000035.1"/>
</dbReference>
<evidence type="ECO:0000313" key="3">
    <source>
        <dbReference type="Proteomes" id="UP000698242"/>
    </source>
</evidence>
<feature type="signal peptide" evidence="1">
    <location>
        <begin position="1"/>
        <end position="21"/>
    </location>
</feature>
<dbReference type="Proteomes" id="UP000698242">
    <property type="component" value="Unassembled WGS sequence"/>
</dbReference>
<dbReference type="InterPro" id="IPR010634">
    <property type="entry name" value="DUF1223"/>
</dbReference>
<keyword evidence="1" id="KW-0732">Signal</keyword>
<evidence type="ECO:0000256" key="1">
    <source>
        <dbReference type="SAM" id="SignalP"/>
    </source>
</evidence>
<sequence>MRIATALLSAALTLGAAPLAASDRMVVVELFTSQGCSSCPPADALLAQVAQRQDVIALALHVDYWDYIGWADMFAQPAFTKRQKAYAAAAGERMVYTPQIIVGGIDHVVGYQPIEVTQLIEKHGALPDRVALDLTRENGRIAITAEAVGPLPQVMAVQLVAVSPGREVAIDHGENAGKRIFYSNIVEGWHRLAEWNGAAPLSIEVEDTMPGRKIAVLIQERGPGAIIAAAMRD</sequence>